<feature type="transmembrane region" description="Helical" evidence="2">
    <location>
        <begin position="166"/>
        <end position="188"/>
    </location>
</feature>
<feature type="compositionally biased region" description="Low complexity" evidence="1">
    <location>
        <begin position="1056"/>
        <end position="1070"/>
    </location>
</feature>
<dbReference type="CDD" id="cd00130">
    <property type="entry name" value="PAS"/>
    <property type="match status" value="1"/>
</dbReference>
<dbReference type="NCBIfam" id="TIGR00229">
    <property type="entry name" value="sensory_box"/>
    <property type="match status" value="1"/>
</dbReference>
<feature type="compositionally biased region" description="Low complexity" evidence="1">
    <location>
        <begin position="1098"/>
        <end position="1115"/>
    </location>
</feature>
<feature type="region of interest" description="Disordered" evidence="1">
    <location>
        <begin position="1098"/>
        <end position="1153"/>
    </location>
</feature>
<feature type="transmembrane region" description="Helical" evidence="2">
    <location>
        <begin position="1598"/>
        <end position="1618"/>
    </location>
</feature>
<evidence type="ECO:0000256" key="2">
    <source>
        <dbReference type="SAM" id="Phobius"/>
    </source>
</evidence>
<feature type="region of interest" description="Disordered" evidence="1">
    <location>
        <begin position="1204"/>
        <end position="1363"/>
    </location>
</feature>
<proteinExistence type="predicted"/>
<dbReference type="PROSITE" id="PS50112">
    <property type="entry name" value="PAS"/>
    <property type="match status" value="1"/>
</dbReference>
<feature type="transmembrane region" description="Helical" evidence="2">
    <location>
        <begin position="122"/>
        <end position="146"/>
    </location>
</feature>
<gene>
    <name evidence="4" type="ORF">FNF31_03669</name>
</gene>
<feature type="transmembrane region" description="Helical" evidence="2">
    <location>
        <begin position="88"/>
        <end position="110"/>
    </location>
</feature>
<feature type="transmembrane region" description="Helical" evidence="2">
    <location>
        <begin position="293"/>
        <end position="311"/>
    </location>
</feature>
<evidence type="ECO:0000259" key="3">
    <source>
        <dbReference type="PROSITE" id="PS50112"/>
    </source>
</evidence>
<feature type="region of interest" description="Disordered" evidence="1">
    <location>
        <begin position="1044"/>
        <end position="1074"/>
    </location>
</feature>
<feature type="region of interest" description="Disordered" evidence="1">
    <location>
        <begin position="976"/>
        <end position="1032"/>
    </location>
</feature>
<organism evidence="4 5">
    <name type="scientific">Cafeteria roenbergensis</name>
    <name type="common">Marine flagellate</name>
    <dbReference type="NCBI Taxonomy" id="33653"/>
    <lineage>
        <taxon>Eukaryota</taxon>
        <taxon>Sar</taxon>
        <taxon>Stramenopiles</taxon>
        <taxon>Bigyra</taxon>
        <taxon>Opalozoa</taxon>
        <taxon>Bicosoecida</taxon>
        <taxon>Cafeteriaceae</taxon>
        <taxon>Cafeteria</taxon>
    </lineage>
</organism>
<dbReference type="InterPro" id="IPR035965">
    <property type="entry name" value="PAS-like_dom_sf"/>
</dbReference>
<comment type="caution">
    <text evidence="4">The sequence shown here is derived from an EMBL/GenBank/DDBJ whole genome shotgun (WGS) entry which is preliminary data.</text>
</comment>
<feature type="region of interest" description="Disordered" evidence="1">
    <location>
        <begin position="889"/>
        <end position="950"/>
    </location>
</feature>
<protein>
    <recommendedName>
        <fullName evidence="3">PAS domain-containing protein</fullName>
    </recommendedName>
</protein>
<dbReference type="InterPro" id="IPR057352">
    <property type="entry name" value="TPR_TmcB/C"/>
</dbReference>
<feature type="compositionally biased region" description="Low complexity" evidence="1">
    <location>
        <begin position="941"/>
        <end position="950"/>
    </location>
</feature>
<dbReference type="InterPro" id="IPR052994">
    <property type="entry name" value="Tiny_macrocysts_regulators"/>
</dbReference>
<dbReference type="PANTHER" id="PTHR31600:SF2">
    <property type="entry name" value="GAMETE ENRICHED GENE 10 PROTEIN-RELATED"/>
    <property type="match status" value="1"/>
</dbReference>
<feature type="compositionally biased region" description="Low complexity" evidence="1">
    <location>
        <begin position="1354"/>
        <end position="1363"/>
    </location>
</feature>
<feature type="transmembrane region" description="Helical" evidence="2">
    <location>
        <begin position="268"/>
        <end position="287"/>
    </location>
</feature>
<dbReference type="PANTHER" id="PTHR31600">
    <property type="entry name" value="TINY MACROCYSTS PROTEIN B-RELATED"/>
    <property type="match status" value="1"/>
</dbReference>
<feature type="domain" description="PAS" evidence="3">
    <location>
        <begin position="604"/>
        <end position="652"/>
    </location>
</feature>
<feature type="compositionally biased region" description="Basic and acidic residues" evidence="1">
    <location>
        <begin position="1325"/>
        <end position="1339"/>
    </location>
</feature>
<feature type="transmembrane region" description="Helical" evidence="2">
    <location>
        <begin position="232"/>
        <end position="256"/>
    </location>
</feature>
<dbReference type="Proteomes" id="UP000325113">
    <property type="component" value="Unassembled WGS sequence"/>
</dbReference>
<evidence type="ECO:0000313" key="5">
    <source>
        <dbReference type="Proteomes" id="UP000325113"/>
    </source>
</evidence>
<feature type="compositionally biased region" description="Gly residues" evidence="1">
    <location>
        <begin position="1343"/>
        <end position="1353"/>
    </location>
</feature>
<dbReference type="SUPFAM" id="SSF55785">
    <property type="entry name" value="PYP-like sensor domain (PAS domain)"/>
    <property type="match status" value="1"/>
</dbReference>
<feature type="transmembrane region" description="Helical" evidence="2">
    <location>
        <begin position="1700"/>
        <end position="1721"/>
    </location>
</feature>
<feature type="compositionally biased region" description="Low complexity" evidence="1">
    <location>
        <begin position="1286"/>
        <end position="1304"/>
    </location>
</feature>
<dbReference type="Gene3D" id="3.30.450.20">
    <property type="entry name" value="PAS domain"/>
    <property type="match status" value="1"/>
</dbReference>
<sequence length="2042" mass="218885">MDKAFQTFKTGLFGVLFVMAKDASMQRLFAIFMMVLDFLQMMSFPLSQSPTLPWQHSSVLSEFSSALSVLSVGRAISLMGAGVTLGSFYIALFWIFGLLGCAVWVGYSFARESFRVVWPIKLLRTTAQLSTTALFIPLVSVLTNIFRCPPGETWATTGWECWGGSHGVVATLVAILISLFAALSAIVVSVFFDRNPKSSHVTARPHGRVQVVMILIKATLTLVYTQDWWLSAWALAACSVFAGAVWVSAYSIYLPFFQQRTNQLQTSFGAVHLWAGLCLVLVLLTGLEHVESAAFAFLLGAPLVAFSGWAFSDMRWRAYDSVDDLNTAYTVELKARRMLSRMTQERRPGSGTVKPQDIAKVHPMEVSSDLDATEDEGIELLQDVEDLYKQGCEAMPTSSILRVFAAQFFSAYRANRHLEVQMLASAESLSPSPDEAFIIFQRRRQVQDNDDTSGGQKMNVIARVRFEKYRVESQESGFRARERQVEFWAELLHKQPDIGKLNAIAGEITDSTARADAAFTQLLAINPRSIQTLRSYAQFLLEVTNNPSKANRLLEEAESIEDEVSKAHAERGNSVVFLSQDVSINASSENVAVITVSQDPRTMGEILTSNPQALKLFGYTRREMVGRTIDSLLPEPVASFHQRILRQYLSSGKAAVMNTSRVMFGLHRAGHIFPLVLNVRAMDSGFGGLMQPINSDERFILFMSKSLRITAACQESLLLMGLSPEELKSRAVSVDRYFAGVKVALGSQNQAQGLEAAAEAAASGDAEELGRASAAAKVMTASATGASAPKYKLELRRVSKGYMGAMGGASGSAAATKQRAGSKSRAAVPGRRAPLFASCQLQITPITTGFRQFDSSHGAKGNGSMRGFWRTGFDEDYCVVMRWRRHIDDAGSSSGKDKQAAGTRRAGLLASGQEGGASVAGSERGSKRSLVLSAHRPSVTAGPRSSLGSAAAAGVGLDGDGARGLLVGSPVAKTRRMRSDLRRSGSFGAAKRSSVPAADSLIRRSMRHSPVDEEGLACPRGQLPDELGESLNGSLGQGVAMVVEEGSSSRSIDQGAPAESDTAAAAPKAGAGPGLGTCSSADTGSAAAAAAAKAASKASATSSGSAGNAAAAKDTPGGDSSADDKARPHDTRQSLASVAGSGDVPPVVGGEGRGCADDPGALCNTLGSDNGVIVVAEQDSRGELSAEGSPLKRHASLSETGIAMRSPDLRPRPAHAGTVSLVPTSGSVARDGADRDGDSKVVPASLMAGGLAAPQKAFPSSEMASPTRRKGGLRKSASPSPPPPARGDAPASPAAGPAPLLSLGEANPSGSTHRVTLALSVDQPLPERRSRANTDDSSDRGSSAGGSSFGGSSHGSASSRSSAMTQLRRSLTWQSNHTEPGLWRLRQAIFYIFAVFGIINVATTIVSREIFNGYLYDVSQVADSGLRLVEFSHILLGMQSLLLMGTHVVPATPGQFNLTLATVAQSVDLFAEVHDRLYVSAAADGDPQLTDLYSGVVPPFIDLVPFHSGQDGGAGRADSGEVVHIGLLDAGKKVVTKATSAFKSPQAAWDTSVANNSDVHFVLVNGPTSILSALNASAWISQYRTNSIFAFMTDVRVVMMYVTCGLVIFMGLAIIVPITRQVEHSKDEIFKVFLDVPTVVLRALKAQAHKRLGKLVREMEDDDAGMSDDEDDAEATDAITNVDWSKIDLKVRKRRYHKGMGVLCALLARFLLPLAVGLGYYTGLFLWERVAADLVVHDGEGILHTVTRTAQLSRTLFHTTAFSAERNVTEATAMLETARSALGAFSDLHHDLMYGNDARFIRNFIVLSEPQRRLMLENGCIAMSNPSPAEQMQLLSTLSRPDDGIFLSPSLEEVNFPGGRFYLTPKQLSKQAICLKFGYELLADGLHQGVIRFLSVIDELITERAAELQHLRDAGVEMESEAVAARRLADFRLRMVRTLGVVYVGAGLEESTEVHYRHVTAAIAEFQLIHTLATAASIVALVFFYVVVYQTTINQLDVEMKRTRGMLLLFPEHIIRSVPAIRGVIAQFSQTLGIARRPGRGR</sequence>
<feature type="transmembrane region" description="Helical" evidence="2">
    <location>
        <begin position="28"/>
        <end position="46"/>
    </location>
</feature>
<keyword evidence="2" id="KW-1133">Transmembrane helix</keyword>
<keyword evidence="2" id="KW-0812">Transmembrane</keyword>
<name>A0A5A8D8I9_CAFRO</name>
<evidence type="ECO:0000313" key="4">
    <source>
        <dbReference type="EMBL" id="KAA0161726.1"/>
    </source>
</evidence>
<feature type="compositionally biased region" description="Basic and acidic residues" evidence="1">
    <location>
        <begin position="1122"/>
        <end position="1132"/>
    </location>
</feature>
<evidence type="ECO:0000256" key="1">
    <source>
        <dbReference type="SAM" id="MobiDB-lite"/>
    </source>
</evidence>
<reference evidence="4 5" key="1">
    <citation type="submission" date="2019-07" db="EMBL/GenBank/DDBJ databases">
        <title>Genomes of Cafeteria roenbergensis.</title>
        <authorList>
            <person name="Fischer M.G."/>
            <person name="Hackl T."/>
            <person name="Roman M."/>
        </authorList>
    </citation>
    <scope>NUCLEOTIDE SEQUENCE [LARGE SCALE GENOMIC DNA]</scope>
    <source>
        <strain evidence="4 5">Cflag</strain>
    </source>
</reference>
<dbReference type="EMBL" id="VLTM01000033">
    <property type="protein sequence ID" value="KAA0161726.1"/>
    <property type="molecule type" value="Genomic_DNA"/>
</dbReference>
<dbReference type="Pfam" id="PF25474">
    <property type="entry name" value="TPR_TmcB"/>
    <property type="match status" value="1"/>
</dbReference>
<feature type="transmembrane region" description="Helical" evidence="2">
    <location>
        <begin position="1968"/>
        <end position="1988"/>
    </location>
</feature>
<dbReference type="InterPro" id="IPR000014">
    <property type="entry name" value="PAS"/>
</dbReference>
<accession>A0A5A8D8I9</accession>
<keyword evidence="2" id="KW-0472">Membrane</keyword>